<dbReference type="KEGG" id="lmat:92513136"/>
<feature type="compositionally biased region" description="Low complexity" evidence="10">
    <location>
        <begin position="434"/>
        <end position="447"/>
    </location>
</feature>
<keyword evidence="2" id="KW-0723">Serine/threonine-protein kinase</keyword>
<feature type="compositionally biased region" description="Polar residues" evidence="10">
    <location>
        <begin position="320"/>
        <end position="346"/>
    </location>
</feature>
<feature type="compositionally biased region" description="Low complexity" evidence="10">
    <location>
        <begin position="901"/>
        <end position="913"/>
    </location>
</feature>
<feature type="region of interest" description="Disordered" evidence="10">
    <location>
        <begin position="1019"/>
        <end position="1178"/>
    </location>
</feature>
<evidence type="ECO:0000256" key="5">
    <source>
        <dbReference type="ARBA" id="ARBA00022777"/>
    </source>
</evidence>
<comment type="caution">
    <text evidence="12">The sequence shown here is derived from an EMBL/GenBank/DDBJ whole genome shotgun (WGS) entry which is preliminary data.</text>
</comment>
<dbReference type="GO" id="GO:0005524">
    <property type="term" value="F:ATP binding"/>
    <property type="evidence" value="ECO:0007669"/>
    <property type="project" value="UniProtKB-UniRule"/>
</dbReference>
<dbReference type="GO" id="GO:0004693">
    <property type="term" value="F:cyclin-dependent protein serine/threonine kinase activity"/>
    <property type="evidence" value="ECO:0007669"/>
    <property type="project" value="UniProtKB-EC"/>
</dbReference>
<dbReference type="SUPFAM" id="SSF56112">
    <property type="entry name" value="Protein kinase-like (PK-like)"/>
    <property type="match status" value="1"/>
</dbReference>
<feature type="region of interest" description="Disordered" evidence="10">
    <location>
        <begin position="1486"/>
        <end position="1553"/>
    </location>
</feature>
<comment type="catalytic activity">
    <reaction evidence="8">
        <text>L-seryl-[protein] + ATP = O-phospho-L-seryl-[protein] + ADP + H(+)</text>
        <dbReference type="Rhea" id="RHEA:17989"/>
        <dbReference type="Rhea" id="RHEA-COMP:9863"/>
        <dbReference type="Rhea" id="RHEA-COMP:11604"/>
        <dbReference type="ChEBI" id="CHEBI:15378"/>
        <dbReference type="ChEBI" id="CHEBI:29999"/>
        <dbReference type="ChEBI" id="CHEBI:30616"/>
        <dbReference type="ChEBI" id="CHEBI:83421"/>
        <dbReference type="ChEBI" id="CHEBI:456216"/>
        <dbReference type="EC" id="2.7.11.22"/>
    </reaction>
</comment>
<feature type="region of interest" description="Disordered" evidence="10">
    <location>
        <begin position="784"/>
        <end position="950"/>
    </location>
</feature>
<feature type="region of interest" description="Disordered" evidence="10">
    <location>
        <begin position="623"/>
        <end position="648"/>
    </location>
</feature>
<evidence type="ECO:0000256" key="10">
    <source>
        <dbReference type="SAM" id="MobiDB-lite"/>
    </source>
</evidence>
<dbReference type="PANTHER" id="PTHR24055">
    <property type="entry name" value="MITOGEN-ACTIVATED PROTEIN KINASE"/>
    <property type="match status" value="1"/>
</dbReference>
<dbReference type="EC" id="2.7.11.22" evidence="1"/>
<feature type="domain" description="Protein kinase" evidence="11">
    <location>
        <begin position="4"/>
        <end position="389"/>
    </location>
</feature>
<evidence type="ECO:0000313" key="13">
    <source>
        <dbReference type="Proteomes" id="UP000673552"/>
    </source>
</evidence>
<dbReference type="InterPro" id="IPR011009">
    <property type="entry name" value="Kinase-like_dom_sf"/>
</dbReference>
<evidence type="ECO:0000256" key="7">
    <source>
        <dbReference type="ARBA" id="ARBA00047811"/>
    </source>
</evidence>
<dbReference type="Pfam" id="PF00069">
    <property type="entry name" value="Pkinase"/>
    <property type="match status" value="2"/>
</dbReference>
<evidence type="ECO:0000259" key="11">
    <source>
        <dbReference type="PROSITE" id="PS50011"/>
    </source>
</evidence>
<feature type="compositionally biased region" description="Low complexity" evidence="10">
    <location>
        <begin position="1407"/>
        <end position="1417"/>
    </location>
</feature>
<feature type="compositionally biased region" description="Low complexity" evidence="10">
    <location>
        <begin position="1047"/>
        <end position="1067"/>
    </location>
</feature>
<feature type="compositionally biased region" description="Polar residues" evidence="10">
    <location>
        <begin position="633"/>
        <end position="644"/>
    </location>
</feature>
<keyword evidence="3" id="KW-0808">Transferase</keyword>
<evidence type="ECO:0000313" key="12">
    <source>
        <dbReference type="EMBL" id="KAG5474292.1"/>
    </source>
</evidence>
<feature type="region of interest" description="Disordered" evidence="10">
    <location>
        <begin position="421"/>
        <end position="447"/>
    </location>
</feature>
<gene>
    <name evidence="12" type="ORF">LSCM1_03072</name>
</gene>
<evidence type="ECO:0000256" key="4">
    <source>
        <dbReference type="ARBA" id="ARBA00022741"/>
    </source>
</evidence>
<feature type="region of interest" description="Disordered" evidence="10">
    <location>
        <begin position="1263"/>
        <end position="1304"/>
    </location>
</feature>
<feature type="compositionally biased region" description="Basic and acidic residues" evidence="10">
    <location>
        <begin position="1072"/>
        <end position="1085"/>
    </location>
</feature>
<name>A0A836KIP2_9TRYP</name>
<dbReference type="OrthoDB" id="548217at2759"/>
<dbReference type="InterPro" id="IPR008271">
    <property type="entry name" value="Ser/Thr_kinase_AS"/>
</dbReference>
<evidence type="ECO:0000256" key="2">
    <source>
        <dbReference type="ARBA" id="ARBA00022527"/>
    </source>
</evidence>
<proteinExistence type="predicted"/>
<evidence type="ECO:0000256" key="1">
    <source>
        <dbReference type="ARBA" id="ARBA00012425"/>
    </source>
</evidence>
<feature type="region of interest" description="Disordered" evidence="10">
    <location>
        <begin position="310"/>
        <end position="346"/>
    </location>
</feature>
<organism evidence="12 13">
    <name type="scientific">Leishmania martiniquensis</name>
    <dbReference type="NCBI Taxonomy" id="1580590"/>
    <lineage>
        <taxon>Eukaryota</taxon>
        <taxon>Discoba</taxon>
        <taxon>Euglenozoa</taxon>
        <taxon>Kinetoplastea</taxon>
        <taxon>Metakinetoplastina</taxon>
        <taxon>Trypanosomatida</taxon>
        <taxon>Trypanosomatidae</taxon>
        <taxon>Leishmaniinae</taxon>
        <taxon>Leishmania</taxon>
    </lineage>
</organism>
<accession>A0A836KIP2</accession>
<dbReference type="InterPro" id="IPR017441">
    <property type="entry name" value="Protein_kinase_ATP_BS"/>
</dbReference>
<comment type="catalytic activity">
    <reaction evidence="7">
        <text>L-threonyl-[protein] + ATP = O-phospho-L-threonyl-[protein] + ADP + H(+)</text>
        <dbReference type="Rhea" id="RHEA:46608"/>
        <dbReference type="Rhea" id="RHEA-COMP:11060"/>
        <dbReference type="Rhea" id="RHEA-COMP:11605"/>
        <dbReference type="ChEBI" id="CHEBI:15378"/>
        <dbReference type="ChEBI" id="CHEBI:30013"/>
        <dbReference type="ChEBI" id="CHEBI:30616"/>
        <dbReference type="ChEBI" id="CHEBI:61977"/>
        <dbReference type="ChEBI" id="CHEBI:456216"/>
        <dbReference type="EC" id="2.7.11.22"/>
    </reaction>
</comment>
<feature type="compositionally biased region" description="Basic residues" evidence="10">
    <location>
        <begin position="1544"/>
        <end position="1553"/>
    </location>
</feature>
<dbReference type="Proteomes" id="UP000673552">
    <property type="component" value="Chromosome 28"/>
</dbReference>
<reference evidence="12 13" key="1">
    <citation type="submission" date="2021-03" db="EMBL/GenBank/DDBJ databases">
        <title>Leishmania (Mundinia) martiniquensis Genome sequencing and assembly.</title>
        <authorList>
            <person name="Almutairi H."/>
            <person name="Gatherer D."/>
        </authorList>
    </citation>
    <scope>NUCLEOTIDE SEQUENCE [LARGE SCALE GENOMIC DNA]</scope>
    <source>
        <strain evidence="12">LSCM1</strain>
    </source>
</reference>
<keyword evidence="13" id="KW-1185">Reference proteome</keyword>
<feature type="binding site" evidence="9">
    <location>
        <position position="33"/>
    </location>
    <ligand>
        <name>ATP</name>
        <dbReference type="ChEBI" id="CHEBI:30616"/>
    </ligand>
</feature>
<dbReference type="EMBL" id="JAFEUZ010000028">
    <property type="protein sequence ID" value="KAG5474292.1"/>
    <property type="molecule type" value="Genomic_DNA"/>
</dbReference>
<feature type="region of interest" description="Disordered" evidence="10">
    <location>
        <begin position="1392"/>
        <end position="1453"/>
    </location>
</feature>
<dbReference type="RefSeq" id="XP_067177234.1">
    <property type="nucleotide sequence ID" value="XM_067320624.1"/>
</dbReference>
<evidence type="ECO:0000256" key="3">
    <source>
        <dbReference type="ARBA" id="ARBA00022679"/>
    </source>
</evidence>
<dbReference type="SMART" id="SM00220">
    <property type="entry name" value="S_TKc"/>
    <property type="match status" value="1"/>
</dbReference>
<dbReference type="PROSITE" id="PS00107">
    <property type="entry name" value="PROTEIN_KINASE_ATP"/>
    <property type="match status" value="1"/>
</dbReference>
<dbReference type="GeneID" id="92513136"/>
<evidence type="ECO:0000256" key="9">
    <source>
        <dbReference type="PROSITE-ProRule" id="PRU10141"/>
    </source>
</evidence>
<feature type="compositionally biased region" description="Low complexity" evidence="10">
    <location>
        <begin position="832"/>
        <end position="845"/>
    </location>
</feature>
<keyword evidence="6 9" id="KW-0067">ATP-binding</keyword>
<dbReference type="Gene3D" id="3.30.200.20">
    <property type="entry name" value="Phosphorylase Kinase, domain 1"/>
    <property type="match status" value="1"/>
</dbReference>
<dbReference type="Gene3D" id="1.10.510.10">
    <property type="entry name" value="Transferase(Phosphotransferase) domain 1"/>
    <property type="match status" value="1"/>
</dbReference>
<keyword evidence="5" id="KW-0418">Kinase</keyword>
<dbReference type="FunFam" id="3.30.200.20:FF:000049">
    <property type="entry name" value="cyclin-dependent kinase-like 1 isoform X1"/>
    <property type="match status" value="1"/>
</dbReference>
<protein>
    <recommendedName>
        <fullName evidence="1">cyclin-dependent kinase</fullName>
        <ecNumber evidence="1">2.7.11.22</ecNumber>
    </recommendedName>
</protein>
<keyword evidence="4 9" id="KW-0547">Nucleotide-binding</keyword>
<dbReference type="PROSITE" id="PS00108">
    <property type="entry name" value="PROTEIN_KINASE_ST"/>
    <property type="match status" value="1"/>
</dbReference>
<sequence>MEKYDVLEVVGEGTYGIVFKCRDRRTNRIVAVKQFKNFHTNAYVRIAMLRELRVEQMLKGEPNVTQLLETFKQKNRLYLVMEYIPRSLLDVLERRPHGLPEDSLAVLLYTILLGIRSCHRNGIIHRDVKPENILVRDDGTASLCDFGFCRPLPRQLQPQTIQLSTHSRDTGALAKAIAGDSSFGRGSFPSPNHLPHMHDSASASSGNSAMLSELVFADHQTIMTNYVATRWYRSPEMLLGMPSYTYAVDMWAVGVIMAEAIDGEPLLPGKTELEQLSLIQTRIGDFPAAYEAAVRKRNGGILRLRSLNPLAVPPPPMRTKSMQQKSRQTSDPIGGAQESTETKQSTNRYLAHRYGGRIAKAGMNLLHRLLRIDAAERITVEEALEHPFFDEVRKRFHVSASGTHTAGNSDGACNAAAAMPVATKETTRSTAPQTATSPCSEPSSSPPATAAVYLVSDGAGSGGLCGPIPEVPPLMQVPFSLIDNRSAEAGESGSGPLPRPCGAVRSLRAGDVIWNGSDSPASPANSASLSLCTASGNSAGTVPPNDVMAKEGPVSFPQLPSVLAPLDMEWPNVNEAGGEVTAAAAGNGAAVVSHLPPPRPVSPADCSNGGQAVWRRQAVSEGANDLAVEHDSPAQSKSGSSNSFFRPWRSRHSQRDAGLFRHRPLSVENSAYATALTQADIPSMNAPAEETGASHDAVPAMAVNDMGTSAPFSSLRHGRAKKSSAPVIGCRAASRKSARATGSCAHSLSSLLAQLYPLKPTPMNRSKLLVQSLAPAAGQSVAQYHRSYSAREDGTRKPRCPGGKMSVPRIQVSRNAGERAAPESEGTDTPDSSSRTSNAPRSSCSTIGRSGGLPSVTESQGSGSGKCRIGKVMRSAPAISSGANETAVAVSSRSAAERVAEVQVQRRQSIPGSRPSPQPSRPTRTTTDGAHAANGSFHRPQVPTAPFLGGAPEALASLSASKRCAVTRADKVFSRRASLRLPPEVRPLPASERVTFSKENESLGFAMAKPSVVEVLSPVAAASTSPQPARGESNPCEEPHASRTRMAPSSAIAPAEQAAPASQPSESVSCEVRPDGERGEGDFDPSRWLAGTRAEWPESQGTCTSPARRCPFAPGTPSELGERTPGSEVEDCEPQQRLQQFPPHPGGSPTGRPARMDVRSLKRTASPDSTNAAACGSSRAAPSLIFRSFRAASSPLKRAAAHPSSRCSRGEGTALQLGVSERDAGLSESACGQFTTLSEPLASAGACRLAPALLRHQHLTAAAGACSPPRPTSRGPDVVLGSSAFSSHSPHVVKKSTWSPRLSPRSHRLVGFAGRRASVHPPIVPLLGARPQRRVSSPPMALSVSEELFADAAAGCPGGGGRGHGNAVPLRPAAAPITPDNLETVVLMETPPANRSTDQQRPRQVPSSGSWSPALSSTTAAMSDRMKASSTSSRGLGQAGGGSPAPVEEEGLSPTADVVHITASVTNRSAAPDLLPAVLTLDEDDAMNVSNTPPLSRRRSLDTRGAANRTPWPSQERPGHSLAPPQPLLGGASVPSAQQLHAGGGRRKSRLVL</sequence>
<evidence type="ECO:0000256" key="8">
    <source>
        <dbReference type="ARBA" id="ARBA00048367"/>
    </source>
</evidence>
<dbReference type="InterPro" id="IPR000719">
    <property type="entry name" value="Prot_kinase_dom"/>
</dbReference>
<evidence type="ECO:0000256" key="6">
    <source>
        <dbReference type="ARBA" id="ARBA00022840"/>
    </source>
</evidence>
<dbReference type="PROSITE" id="PS50011">
    <property type="entry name" value="PROTEIN_KINASE_DOM"/>
    <property type="match status" value="1"/>
</dbReference>
<dbReference type="InterPro" id="IPR050117">
    <property type="entry name" value="MAPK"/>
</dbReference>